<feature type="transmembrane region" description="Helical" evidence="1">
    <location>
        <begin position="92"/>
        <end position="114"/>
    </location>
</feature>
<dbReference type="EMBL" id="BAAABW010000026">
    <property type="protein sequence ID" value="GAA0364320.1"/>
    <property type="molecule type" value="Genomic_DNA"/>
</dbReference>
<comment type="caution">
    <text evidence="2">The sequence shown here is derived from an EMBL/GenBank/DDBJ whole genome shotgun (WGS) entry which is preliminary data.</text>
</comment>
<keyword evidence="1" id="KW-1133">Transmembrane helix</keyword>
<sequence length="116" mass="12887">MADDLSVGELGRTVDALRREFQDGMAGINARLDRLVSANVYTLQSAHTGERISALAQRLQREVEAREALESQVERYQLGEAERRERDRQARLYHAIVPLTVGLVAAATALWGVLAK</sequence>
<proteinExistence type="predicted"/>
<evidence type="ECO:0000256" key="1">
    <source>
        <dbReference type="SAM" id="Phobius"/>
    </source>
</evidence>
<name>A0ABP3HBS6_9ACTN</name>
<evidence type="ECO:0000313" key="2">
    <source>
        <dbReference type="EMBL" id="GAA0364320.1"/>
    </source>
</evidence>
<keyword evidence="1" id="KW-0472">Membrane</keyword>
<gene>
    <name evidence="2" type="ORF">GCM10010319_47710</name>
</gene>
<organism evidence="2 3">
    <name type="scientific">Streptomyces blastmyceticus</name>
    <dbReference type="NCBI Taxonomy" id="68180"/>
    <lineage>
        <taxon>Bacteria</taxon>
        <taxon>Bacillati</taxon>
        <taxon>Actinomycetota</taxon>
        <taxon>Actinomycetes</taxon>
        <taxon>Kitasatosporales</taxon>
        <taxon>Streptomycetaceae</taxon>
        <taxon>Streptomyces</taxon>
    </lineage>
</organism>
<dbReference type="Proteomes" id="UP001500063">
    <property type="component" value="Unassembled WGS sequence"/>
</dbReference>
<accession>A0ABP3HBS6</accession>
<reference evidence="3" key="1">
    <citation type="journal article" date="2019" name="Int. J. Syst. Evol. Microbiol.">
        <title>The Global Catalogue of Microorganisms (GCM) 10K type strain sequencing project: providing services to taxonomists for standard genome sequencing and annotation.</title>
        <authorList>
            <consortium name="The Broad Institute Genomics Platform"/>
            <consortium name="The Broad Institute Genome Sequencing Center for Infectious Disease"/>
            <person name="Wu L."/>
            <person name="Ma J."/>
        </authorList>
    </citation>
    <scope>NUCLEOTIDE SEQUENCE [LARGE SCALE GENOMIC DNA]</scope>
    <source>
        <strain evidence="3">JCM 4565</strain>
    </source>
</reference>
<keyword evidence="1" id="KW-0812">Transmembrane</keyword>
<evidence type="ECO:0000313" key="3">
    <source>
        <dbReference type="Proteomes" id="UP001500063"/>
    </source>
</evidence>
<dbReference type="RefSeq" id="WP_344120718.1">
    <property type="nucleotide sequence ID" value="NZ_BAAABW010000026.1"/>
</dbReference>
<keyword evidence="3" id="KW-1185">Reference proteome</keyword>
<protein>
    <submittedName>
        <fullName evidence="2">Uncharacterized protein</fullName>
    </submittedName>
</protein>